<feature type="compositionally biased region" description="Polar residues" evidence="1">
    <location>
        <begin position="114"/>
        <end position="126"/>
    </location>
</feature>
<protein>
    <submittedName>
        <fullName evidence="3">Tubulin polyglutamylase TTLL7-like</fullName>
    </submittedName>
</protein>
<feature type="compositionally biased region" description="Low complexity" evidence="1">
    <location>
        <begin position="59"/>
        <end position="69"/>
    </location>
</feature>
<feature type="region of interest" description="Disordered" evidence="1">
    <location>
        <begin position="17"/>
        <end position="126"/>
    </location>
</feature>
<gene>
    <name evidence="3" type="primary">LOC104945203</name>
</gene>
<dbReference type="GeneID" id="104945203"/>
<evidence type="ECO:0000256" key="1">
    <source>
        <dbReference type="SAM" id="MobiDB-lite"/>
    </source>
</evidence>
<keyword evidence="2" id="KW-1185">Reference proteome</keyword>
<dbReference type="KEGG" id="ncc:104945203"/>
<organism evidence="2 3">
    <name type="scientific">Notothenia coriiceps</name>
    <name type="common">black rockcod</name>
    <dbReference type="NCBI Taxonomy" id="8208"/>
    <lineage>
        <taxon>Eukaryota</taxon>
        <taxon>Metazoa</taxon>
        <taxon>Chordata</taxon>
        <taxon>Craniata</taxon>
        <taxon>Vertebrata</taxon>
        <taxon>Euteleostomi</taxon>
        <taxon>Actinopterygii</taxon>
        <taxon>Neopterygii</taxon>
        <taxon>Teleostei</taxon>
        <taxon>Neoteleostei</taxon>
        <taxon>Acanthomorphata</taxon>
        <taxon>Eupercaria</taxon>
        <taxon>Perciformes</taxon>
        <taxon>Notothenioidei</taxon>
        <taxon>Nototheniidae</taxon>
        <taxon>Notothenia</taxon>
    </lineage>
</organism>
<feature type="compositionally biased region" description="Basic and acidic residues" evidence="1">
    <location>
        <begin position="76"/>
        <end position="107"/>
    </location>
</feature>
<dbReference type="AlphaFoldDB" id="A0A6I9MXP5"/>
<name>A0A6I9MXP5_9TELE</name>
<sequence>MAKAPEEDILDLLEQCELDDEKLMGKTSKQRGPKPMTAMPESSQTPRRQRPDYLADFTSGSSGNNSCSSSDEEEEERRKAGGGEKREKKVSYDLGESKEKNLSERSGKPVQKCLTMSSLGSQTVGV</sequence>
<dbReference type="Proteomes" id="UP000504611">
    <property type="component" value="Unplaced"/>
</dbReference>
<accession>A0A6I9MXP5</accession>
<reference evidence="3" key="1">
    <citation type="submission" date="2025-08" db="UniProtKB">
        <authorList>
            <consortium name="RefSeq"/>
        </authorList>
    </citation>
    <scope>IDENTIFICATION</scope>
    <source>
        <tissue evidence="3">Muscle</tissue>
    </source>
</reference>
<evidence type="ECO:0000313" key="3">
    <source>
        <dbReference type="RefSeq" id="XP_010769142.1"/>
    </source>
</evidence>
<dbReference type="RefSeq" id="XP_010769142.1">
    <property type="nucleotide sequence ID" value="XM_010770840.1"/>
</dbReference>
<proteinExistence type="predicted"/>
<evidence type="ECO:0000313" key="2">
    <source>
        <dbReference type="Proteomes" id="UP000504611"/>
    </source>
</evidence>